<keyword evidence="4" id="KW-0560">Oxidoreductase</keyword>
<dbReference type="Gene3D" id="1.10.630.10">
    <property type="entry name" value="Cytochrome P450"/>
    <property type="match status" value="1"/>
</dbReference>
<dbReference type="Pfam" id="PF00067">
    <property type="entry name" value="p450"/>
    <property type="match status" value="1"/>
</dbReference>
<evidence type="ECO:0000256" key="2">
    <source>
        <dbReference type="ARBA" id="ARBA00022723"/>
    </source>
</evidence>
<dbReference type="OrthoDB" id="1844152at2759"/>
<dbReference type="GO" id="GO:0005737">
    <property type="term" value="C:cytoplasm"/>
    <property type="evidence" value="ECO:0007669"/>
    <property type="project" value="TreeGrafter"/>
</dbReference>
<dbReference type="InterPro" id="IPR050182">
    <property type="entry name" value="Cytochrome_P450_fam2"/>
</dbReference>
<proteinExistence type="inferred from homology"/>
<dbReference type="PANTHER" id="PTHR24300:SF403">
    <property type="entry name" value="CYTOCHROME P450 306A1"/>
    <property type="match status" value="1"/>
</dbReference>
<dbReference type="EMBL" id="MTYJ01000002">
    <property type="protein sequence ID" value="OQV25640.1"/>
    <property type="molecule type" value="Genomic_DNA"/>
</dbReference>
<dbReference type="PANTHER" id="PTHR24300">
    <property type="entry name" value="CYTOCHROME P450 508A4-RELATED"/>
    <property type="match status" value="1"/>
</dbReference>
<protein>
    <submittedName>
        <fullName evidence="5">Uncharacterized protein</fullName>
    </submittedName>
</protein>
<comment type="similarity">
    <text evidence="1">Belongs to the cytochrome P450 family.</text>
</comment>
<dbReference type="Proteomes" id="UP000192578">
    <property type="component" value="Unassembled WGS sequence"/>
</dbReference>
<dbReference type="AlphaFoldDB" id="A0A1W0XDV0"/>
<dbReference type="GO" id="GO:0008395">
    <property type="term" value="F:steroid hydroxylase activity"/>
    <property type="evidence" value="ECO:0007669"/>
    <property type="project" value="TreeGrafter"/>
</dbReference>
<sequence length="175" mass="20387">MGKSRLQSRILEEIDSFSATLKKKNLKPANPEHLMIACIANIMFAVTFDKRFEHDDQQFRTIMDFLTIALPTLSNVGPIQLFPWLRLIPGKFKKFWADFTTSQTLLCPVSFKKFWADFTTSQTLLRKVFRKELALYEKSHDFGQVQDYAGAFQDQREKELKQGNTKTYFDGNKCI</sequence>
<organism evidence="5 6">
    <name type="scientific">Hypsibius exemplaris</name>
    <name type="common">Freshwater tardigrade</name>
    <dbReference type="NCBI Taxonomy" id="2072580"/>
    <lineage>
        <taxon>Eukaryota</taxon>
        <taxon>Metazoa</taxon>
        <taxon>Ecdysozoa</taxon>
        <taxon>Tardigrada</taxon>
        <taxon>Eutardigrada</taxon>
        <taxon>Parachela</taxon>
        <taxon>Hypsibioidea</taxon>
        <taxon>Hypsibiidae</taxon>
        <taxon>Hypsibius</taxon>
    </lineage>
</organism>
<keyword evidence="6" id="KW-1185">Reference proteome</keyword>
<evidence type="ECO:0000256" key="3">
    <source>
        <dbReference type="ARBA" id="ARBA00023004"/>
    </source>
</evidence>
<keyword evidence="4" id="KW-0503">Monooxygenase</keyword>
<evidence type="ECO:0000256" key="1">
    <source>
        <dbReference type="ARBA" id="ARBA00010617"/>
    </source>
</evidence>
<dbReference type="InterPro" id="IPR036396">
    <property type="entry name" value="Cyt_P450_sf"/>
</dbReference>
<keyword evidence="2" id="KW-0479">Metal-binding</keyword>
<evidence type="ECO:0000313" key="5">
    <source>
        <dbReference type="EMBL" id="OQV25640.1"/>
    </source>
</evidence>
<accession>A0A1W0XDV0</accession>
<evidence type="ECO:0000256" key="4">
    <source>
        <dbReference type="ARBA" id="ARBA00023033"/>
    </source>
</evidence>
<keyword evidence="3" id="KW-0408">Iron</keyword>
<evidence type="ECO:0000313" key="6">
    <source>
        <dbReference type="Proteomes" id="UP000192578"/>
    </source>
</evidence>
<dbReference type="InterPro" id="IPR001128">
    <property type="entry name" value="Cyt_P450"/>
</dbReference>
<name>A0A1W0XDV0_HYPEX</name>
<comment type="caution">
    <text evidence="5">The sequence shown here is derived from an EMBL/GenBank/DDBJ whole genome shotgun (WGS) entry which is preliminary data.</text>
</comment>
<reference evidence="6" key="1">
    <citation type="submission" date="2017-01" db="EMBL/GenBank/DDBJ databases">
        <title>Comparative genomics of anhydrobiosis in the tardigrade Hypsibius dujardini.</title>
        <authorList>
            <person name="Yoshida Y."/>
            <person name="Koutsovoulos G."/>
            <person name="Laetsch D."/>
            <person name="Stevens L."/>
            <person name="Kumar S."/>
            <person name="Horikawa D."/>
            <person name="Ishino K."/>
            <person name="Komine S."/>
            <person name="Tomita M."/>
            <person name="Blaxter M."/>
            <person name="Arakawa K."/>
        </authorList>
    </citation>
    <scope>NUCLEOTIDE SEQUENCE [LARGE SCALE GENOMIC DNA]</scope>
    <source>
        <strain evidence="6">Z151</strain>
    </source>
</reference>
<dbReference type="GO" id="GO:0016712">
    <property type="term" value="F:oxidoreductase activity, acting on paired donors, with incorporation or reduction of molecular oxygen, reduced flavin or flavoprotein as one donor, and incorporation of one atom of oxygen"/>
    <property type="evidence" value="ECO:0007669"/>
    <property type="project" value="TreeGrafter"/>
</dbReference>
<dbReference type="GO" id="GO:0006082">
    <property type="term" value="P:organic acid metabolic process"/>
    <property type="evidence" value="ECO:0007669"/>
    <property type="project" value="TreeGrafter"/>
</dbReference>
<dbReference type="GO" id="GO:0020037">
    <property type="term" value="F:heme binding"/>
    <property type="evidence" value="ECO:0007669"/>
    <property type="project" value="InterPro"/>
</dbReference>
<gene>
    <name evidence="5" type="ORF">BV898_00575</name>
</gene>
<dbReference type="SUPFAM" id="SSF48264">
    <property type="entry name" value="Cytochrome P450"/>
    <property type="match status" value="1"/>
</dbReference>
<dbReference type="GO" id="GO:0005506">
    <property type="term" value="F:iron ion binding"/>
    <property type="evidence" value="ECO:0007669"/>
    <property type="project" value="InterPro"/>
</dbReference>
<dbReference type="GO" id="GO:0006805">
    <property type="term" value="P:xenobiotic metabolic process"/>
    <property type="evidence" value="ECO:0007669"/>
    <property type="project" value="TreeGrafter"/>
</dbReference>